<evidence type="ECO:0000313" key="1">
    <source>
        <dbReference type="EMBL" id="MPC72517.1"/>
    </source>
</evidence>
<accession>A0A5B7HTD7</accession>
<sequence>MVVVASGRLGQTFNVLPEGVSDFTGPDASDFGFSVALWRDVAVPFYLPFGGFIVSETHVGD</sequence>
<dbReference type="Proteomes" id="UP000324222">
    <property type="component" value="Unassembled WGS sequence"/>
</dbReference>
<dbReference type="EMBL" id="VSRR010034877">
    <property type="protein sequence ID" value="MPC72517.1"/>
    <property type="molecule type" value="Genomic_DNA"/>
</dbReference>
<keyword evidence="2" id="KW-1185">Reference proteome</keyword>
<evidence type="ECO:0000313" key="2">
    <source>
        <dbReference type="Proteomes" id="UP000324222"/>
    </source>
</evidence>
<proteinExistence type="predicted"/>
<gene>
    <name evidence="1" type="ORF">E2C01_066827</name>
</gene>
<name>A0A5B7HTD7_PORTR</name>
<reference evidence="1 2" key="1">
    <citation type="submission" date="2019-05" db="EMBL/GenBank/DDBJ databases">
        <title>Another draft genome of Portunus trituberculatus and its Hox gene families provides insights of decapod evolution.</title>
        <authorList>
            <person name="Jeong J.-H."/>
            <person name="Song I."/>
            <person name="Kim S."/>
            <person name="Choi T."/>
            <person name="Kim D."/>
            <person name="Ryu S."/>
            <person name="Kim W."/>
        </authorList>
    </citation>
    <scope>NUCLEOTIDE SEQUENCE [LARGE SCALE GENOMIC DNA]</scope>
    <source>
        <tissue evidence="1">Muscle</tissue>
    </source>
</reference>
<dbReference type="AlphaFoldDB" id="A0A5B7HTD7"/>
<comment type="caution">
    <text evidence="1">The sequence shown here is derived from an EMBL/GenBank/DDBJ whole genome shotgun (WGS) entry which is preliminary data.</text>
</comment>
<organism evidence="1 2">
    <name type="scientific">Portunus trituberculatus</name>
    <name type="common">Swimming crab</name>
    <name type="synonym">Neptunus trituberculatus</name>
    <dbReference type="NCBI Taxonomy" id="210409"/>
    <lineage>
        <taxon>Eukaryota</taxon>
        <taxon>Metazoa</taxon>
        <taxon>Ecdysozoa</taxon>
        <taxon>Arthropoda</taxon>
        <taxon>Crustacea</taxon>
        <taxon>Multicrustacea</taxon>
        <taxon>Malacostraca</taxon>
        <taxon>Eumalacostraca</taxon>
        <taxon>Eucarida</taxon>
        <taxon>Decapoda</taxon>
        <taxon>Pleocyemata</taxon>
        <taxon>Brachyura</taxon>
        <taxon>Eubrachyura</taxon>
        <taxon>Portunoidea</taxon>
        <taxon>Portunidae</taxon>
        <taxon>Portuninae</taxon>
        <taxon>Portunus</taxon>
    </lineage>
</organism>
<protein>
    <submittedName>
        <fullName evidence="1">Uncharacterized protein</fullName>
    </submittedName>
</protein>